<organism evidence="1 2">
    <name type="scientific">Candidatus Taenaricola geysiri</name>
    <dbReference type="NCBI Taxonomy" id="1974752"/>
    <lineage>
        <taxon>Bacteria</taxon>
        <taxon>Pseudomonadati</taxon>
        <taxon>Candidatus Omnitrophota</taxon>
        <taxon>Candidatus Taenaricola</taxon>
    </lineage>
</organism>
<dbReference type="EMBL" id="PFGP01000134">
    <property type="protein sequence ID" value="PIW65921.1"/>
    <property type="molecule type" value="Genomic_DNA"/>
</dbReference>
<dbReference type="AlphaFoldDB" id="A0A2J0LDI9"/>
<proteinExistence type="predicted"/>
<comment type="caution">
    <text evidence="1">The sequence shown here is derived from an EMBL/GenBank/DDBJ whole genome shotgun (WGS) entry which is preliminary data.</text>
</comment>
<name>A0A2J0LDI9_9BACT</name>
<dbReference type="Proteomes" id="UP000231267">
    <property type="component" value="Unassembled WGS sequence"/>
</dbReference>
<accession>A0A2J0LDI9</accession>
<sequence>MFPKLLNALIPKQLHGKFLIVWNAMFKSRRLDCFGTYQTLHKKFLKPSLDTKTIITRYTPKFEKCWNNLATRHQMIEGKEALKVLRNFYRENFGKNLSQDMLIEKLIETKRGDVRSFIESIFHYK</sequence>
<protein>
    <submittedName>
        <fullName evidence="1">Uncharacterized protein</fullName>
    </submittedName>
</protein>
<gene>
    <name evidence="1" type="ORF">COW11_05965</name>
</gene>
<reference evidence="1 2" key="1">
    <citation type="submission" date="2017-09" db="EMBL/GenBank/DDBJ databases">
        <title>Depth-based differentiation of microbial function through sediment-hosted aquifers and enrichment of novel symbionts in the deep terrestrial subsurface.</title>
        <authorList>
            <person name="Probst A.J."/>
            <person name="Ladd B."/>
            <person name="Jarett J.K."/>
            <person name="Geller-Mcgrath D.E."/>
            <person name="Sieber C.M."/>
            <person name="Emerson J.B."/>
            <person name="Anantharaman K."/>
            <person name="Thomas B.C."/>
            <person name="Malmstrom R."/>
            <person name="Stieglmeier M."/>
            <person name="Klingl A."/>
            <person name="Woyke T."/>
            <person name="Ryan C.M."/>
            <person name="Banfield J.F."/>
        </authorList>
    </citation>
    <scope>NUCLEOTIDE SEQUENCE [LARGE SCALE GENOMIC DNA]</scope>
    <source>
        <strain evidence="1">CG12_big_fil_rev_8_21_14_0_65_43_15</strain>
    </source>
</reference>
<evidence type="ECO:0000313" key="1">
    <source>
        <dbReference type="EMBL" id="PIW65921.1"/>
    </source>
</evidence>
<evidence type="ECO:0000313" key="2">
    <source>
        <dbReference type="Proteomes" id="UP000231267"/>
    </source>
</evidence>